<gene>
    <name evidence="4" type="ORF">AUCHE_08_04070</name>
</gene>
<dbReference type="SMART" id="SM00116">
    <property type="entry name" value="CBS"/>
    <property type="match status" value="2"/>
</dbReference>
<dbReference type="CDD" id="cd04623">
    <property type="entry name" value="CBS_pair_bac_euk"/>
    <property type="match status" value="1"/>
</dbReference>
<dbReference type="OrthoDB" id="9807125at2"/>
<dbReference type="InterPro" id="IPR046342">
    <property type="entry name" value="CBS_dom_sf"/>
</dbReference>
<dbReference type="InterPro" id="IPR000644">
    <property type="entry name" value="CBS_dom"/>
</dbReference>
<feature type="domain" description="CBS" evidence="3">
    <location>
        <begin position="76"/>
        <end position="132"/>
    </location>
</feature>
<dbReference type="Gene3D" id="3.10.580.10">
    <property type="entry name" value="CBS-domain"/>
    <property type="match status" value="1"/>
</dbReference>
<dbReference type="PROSITE" id="PS51371">
    <property type="entry name" value="CBS"/>
    <property type="match status" value="2"/>
</dbReference>
<protein>
    <recommendedName>
        <fullName evidence="3">CBS domain-containing protein</fullName>
    </recommendedName>
</protein>
<feature type="domain" description="CBS" evidence="3">
    <location>
        <begin position="11"/>
        <end position="71"/>
    </location>
</feature>
<evidence type="ECO:0000313" key="4">
    <source>
        <dbReference type="EMBL" id="GAB78162.1"/>
    </source>
</evidence>
<name>K6W8L6_9MICO</name>
<comment type="caution">
    <text evidence="4">The sequence shown here is derived from an EMBL/GenBank/DDBJ whole genome shotgun (WGS) entry which is preliminary data.</text>
</comment>
<reference evidence="4 5" key="1">
    <citation type="submission" date="2012-08" db="EMBL/GenBank/DDBJ databases">
        <title>Whole genome shotgun sequence of Austwickia chelonae NBRC 105200.</title>
        <authorList>
            <person name="Yoshida I."/>
            <person name="Hosoyama A."/>
            <person name="Tsuchikane K."/>
            <person name="Katsumata H."/>
            <person name="Ando Y."/>
            <person name="Ohji S."/>
            <person name="Hamada M."/>
            <person name="Tamura T."/>
            <person name="Yamazoe A."/>
            <person name="Yamazaki S."/>
            <person name="Fujita N."/>
        </authorList>
    </citation>
    <scope>NUCLEOTIDE SEQUENCE [LARGE SCALE GENOMIC DNA]</scope>
    <source>
        <strain evidence="4 5">NBRC 105200</strain>
    </source>
</reference>
<sequence>MLISDVLKNKEHPFVTTIREDASVTSLIALLAEHRIGAVVVSNDGTTIAGIVSERDIVRCLARDPECLHASVRDIMTVEVHTCPPQMPVAELSREMTTRRIRHVPVVRDDQMVGLVSIGDVVKERIGQLQDEADHLAEYIQQ</sequence>
<dbReference type="STRING" id="100225.SAMN05421595_0683"/>
<accession>K6W8L6</accession>
<dbReference type="InterPro" id="IPR044725">
    <property type="entry name" value="CBSX3_CBS_dom"/>
</dbReference>
<dbReference type="Pfam" id="PF00571">
    <property type="entry name" value="CBS"/>
    <property type="match status" value="2"/>
</dbReference>
<proteinExistence type="predicted"/>
<evidence type="ECO:0000259" key="3">
    <source>
        <dbReference type="PROSITE" id="PS51371"/>
    </source>
</evidence>
<dbReference type="RefSeq" id="WP_006502917.1">
    <property type="nucleotide sequence ID" value="NZ_BAGZ01000008.1"/>
</dbReference>
<keyword evidence="1 2" id="KW-0129">CBS domain</keyword>
<dbReference type="AlphaFoldDB" id="K6W8L6"/>
<organism evidence="4 5">
    <name type="scientific">Austwickia chelonae NBRC 105200</name>
    <dbReference type="NCBI Taxonomy" id="1184607"/>
    <lineage>
        <taxon>Bacteria</taxon>
        <taxon>Bacillati</taxon>
        <taxon>Actinomycetota</taxon>
        <taxon>Actinomycetes</taxon>
        <taxon>Micrococcales</taxon>
        <taxon>Dermatophilaceae</taxon>
        <taxon>Austwickia</taxon>
    </lineage>
</organism>
<dbReference type="Proteomes" id="UP000008495">
    <property type="component" value="Unassembled WGS sequence"/>
</dbReference>
<dbReference type="eggNOG" id="COG2905">
    <property type="taxonomic scope" value="Bacteria"/>
</dbReference>
<evidence type="ECO:0000256" key="2">
    <source>
        <dbReference type="PROSITE-ProRule" id="PRU00703"/>
    </source>
</evidence>
<evidence type="ECO:0000256" key="1">
    <source>
        <dbReference type="ARBA" id="ARBA00023122"/>
    </source>
</evidence>
<dbReference type="InterPro" id="IPR051257">
    <property type="entry name" value="Diverse_CBS-Domain"/>
</dbReference>
<evidence type="ECO:0000313" key="5">
    <source>
        <dbReference type="Proteomes" id="UP000008495"/>
    </source>
</evidence>
<dbReference type="SUPFAM" id="SSF54631">
    <property type="entry name" value="CBS-domain pair"/>
    <property type="match status" value="1"/>
</dbReference>
<keyword evidence="5" id="KW-1185">Reference proteome</keyword>
<dbReference type="PANTHER" id="PTHR43080">
    <property type="entry name" value="CBS DOMAIN-CONTAINING PROTEIN CBSX3, MITOCHONDRIAL"/>
    <property type="match status" value="1"/>
</dbReference>
<dbReference type="PANTHER" id="PTHR43080:SF2">
    <property type="entry name" value="CBS DOMAIN-CONTAINING PROTEIN"/>
    <property type="match status" value="1"/>
</dbReference>
<dbReference type="EMBL" id="BAGZ01000008">
    <property type="protein sequence ID" value="GAB78162.1"/>
    <property type="molecule type" value="Genomic_DNA"/>
</dbReference>